<organism evidence="1 2">
    <name type="scientific">Melastoma candidum</name>
    <dbReference type="NCBI Taxonomy" id="119954"/>
    <lineage>
        <taxon>Eukaryota</taxon>
        <taxon>Viridiplantae</taxon>
        <taxon>Streptophyta</taxon>
        <taxon>Embryophyta</taxon>
        <taxon>Tracheophyta</taxon>
        <taxon>Spermatophyta</taxon>
        <taxon>Magnoliopsida</taxon>
        <taxon>eudicotyledons</taxon>
        <taxon>Gunneridae</taxon>
        <taxon>Pentapetalae</taxon>
        <taxon>rosids</taxon>
        <taxon>malvids</taxon>
        <taxon>Myrtales</taxon>
        <taxon>Melastomataceae</taxon>
        <taxon>Melastomatoideae</taxon>
        <taxon>Melastomateae</taxon>
        <taxon>Melastoma</taxon>
    </lineage>
</organism>
<name>A0ACB9QE44_9MYRT</name>
<evidence type="ECO:0000313" key="2">
    <source>
        <dbReference type="Proteomes" id="UP001057402"/>
    </source>
</evidence>
<accession>A0ACB9QE44</accession>
<sequence>MKPGASTFPPGGAVEVSSADEGFRGSYYSATVVSYTPKSSKYVVSFDKLFQDESGTRPVTEEVEPSQLRPLPPAELSKDEGDFEEGEKVEASWNDGWWVGEVVKCMGKGRYKVGFGEKEKRVFKKGKVRRHWEWVDGSWVDSLGRNQKSPLLMKKQSSDGMGSDELRDGVIVEVSSDNVIKEGTLVEVSSDEDGLNGAWFSGVVVEVLSEGKYLVEYSSLRADDDQMFLREEIDALHIRPNPPKIAVSGRFKVLDEVDAFFNDGWWVGIIAKLLEDSKYIVYFRGSEEELEFKHSDLRKHQEWINGKWFSSSLRLKF</sequence>
<protein>
    <submittedName>
        <fullName evidence="1">Uncharacterized protein</fullName>
    </submittedName>
</protein>
<dbReference type="Proteomes" id="UP001057402">
    <property type="component" value="Chromosome 6"/>
</dbReference>
<keyword evidence="2" id="KW-1185">Reference proteome</keyword>
<proteinExistence type="predicted"/>
<dbReference type="EMBL" id="CM042885">
    <property type="protein sequence ID" value="KAI4364650.1"/>
    <property type="molecule type" value="Genomic_DNA"/>
</dbReference>
<comment type="caution">
    <text evidence="1">The sequence shown here is derived from an EMBL/GenBank/DDBJ whole genome shotgun (WGS) entry which is preliminary data.</text>
</comment>
<evidence type="ECO:0000313" key="1">
    <source>
        <dbReference type="EMBL" id="KAI4364650.1"/>
    </source>
</evidence>
<reference evidence="2" key="1">
    <citation type="journal article" date="2023" name="Front. Plant Sci.">
        <title>Chromosomal-level genome assembly of Melastoma candidum provides insights into trichome evolution.</title>
        <authorList>
            <person name="Zhong Y."/>
            <person name="Wu W."/>
            <person name="Sun C."/>
            <person name="Zou P."/>
            <person name="Liu Y."/>
            <person name="Dai S."/>
            <person name="Zhou R."/>
        </authorList>
    </citation>
    <scope>NUCLEOTIDE SEQUENCE [LARGE SCALE GENOMIC DNA]</scope>
</reference>
<gene>
    <name evidence="1" type="ORF">MLD38_020711</name>
</gene>